<dbReference type="EMBL" id="JAAZSQ010000016">
    <property type="protein sequence ID" value="NKX55792.1"/>
    <property type="molecule type" value="Genomic_DNA"/>
</dbReference>
<gene>
    <name evidence="4" type="ORF">HGG74_14840</name>
</gene>
<evidence type="ECO:0000313" key="5">
    <source>
        <dbReference type="Proteomes" id="UP000544090"/>
    </source>
</evidence>
<reference evidence="4 5" key="1">
    <citation type="submission" date="2020-04" db="EMBL/GenBank/DDBJ databases">
        <title>Arthrobacter sp. nov.</title>
        <authorList>
            <person name="Liu S."/>
        </authorList>
    </citation>
    <scope>NUCLEOTIDE SEQUENCE [LARGE SCALE GENOMIC DNA]</scope>
    <source>
        <strain evidence="4 5">E918</strain>
    </source>
</reference>
<accession>A0A7X6K4W3</accession>
<dbReference type="AlphaFoldDB" id="A0A7X6K4W3"/>
<sequence>MDENRGATLAAEDRIRETAKWLTVSLALLGGVVVAGTQFSSLGSIELGTDRFWAATAGGAAAALGAALILLGAVRTATTPPVSLEGLQPDDWPNDKFLLELRDNIAELRTDYKDALNRRNTAIEDNIANPTPETELAARTADTWAVHLSHIVQNVLKVASYQAVARRWRRSARLMAAGAALAFVGLMVFIWGANPPEEASAGSAGAAVVGEAATRTVELTVTGQSRLRGSLGDDCDASEPLQVMHLDQTPAGPDIVIQQDGCNPLRIVLTENWGFLREPAPTAPSPSPRESPGFPR</sequence>
<feature type="transmembrane region" description="Helical" evidence="3">
    <location>
        <begin position="21"/>
        <end position="40"/>
    </location>
</feature>
<keyword evidence="3" id="KW-0472">Membrane</keyword>
<evidence type="ECO:0000313" key="4">
    <source>
        <dbReference type="EMBL" id="NKX55792.1"/>
    </source>
</evidence>
<comment type="caution">
    <text evidence="4">The sequence shown here is derived from an EMBL/GenBank/DDBJ whole genome shotgun (WGS) entry which is preliminary data.</text>
</comment>
<proteinExistence type="predicted"/>
<keyword evidence="1" id="KW-0175">Coiled coil</keyword>
<evidence type="ECO:0000256" key="2">
    <source>
        <dbReference type="SAM" id="MobiDB-lite"/>
    </source>
</evidence>
<evidence type="ECO:0000256" key="1">
    <source>
        <dbReference type="SAM" id="Coils"/>
    </source>
</evidence>
<feature type="transmembrane region" description="Helical" evidence="3">
    <location>
        <begin position="52"/>
        <end position="74"/>
    </location>
</feature>
<feature type="transmembrane region" description="Helical" evidence="3">
    <location>
        <begin position="174"/>
        <end position="193"/>
    </location>
</feature>
<evidence type="ECO:0000256" key="3">
    <source>
        <dbReference type="SAM" id="Phobius"/>
    </source>
</evidence>
<organism evidence="4 5">
    <name type="scientific">Arthrobacter mobilis</name>
    <dbReference type="NCBI Taxonomy" id="2724944"/>
    <lineage>
        <taxon>Bacteria</taxon>
        <taxon>Bacillati</taxon>
        <taxon>Actinomycetota</taxon>
        <taxon>Actinomycetes</taxon>
        <taxon>Micrococcales</taxon>
        <taxon>Micrococcaceae</taxon>
        <taxon>Arthrobacter</taxon>
    </lineage>
</organism>
<feature type="compositionally biased region" description="Pro residues" evidence="2">
    <location>
        <begin position="281"/>
        <end position="296"/>
    </location>
</feature>
<name>A0A7X6K4W3_9MICC</name>
<dbReference type="Proteomes" id="UP000544090">
    <property type="component" value="Unassembled WGS sequence"/>
</dbReference>
<protein>
    <submittedName>
        <fullName evidence="4">Uncharacterized protein</fullName>
    </submittedName>
</protein>
<keyword evidence="5" id="KW-1185">Reference proteome</keyword>
<keyword evidence="3" id="KW-1133">Transmembrane helix</keyword>
<dbReference type="RefSeq" id="WP_168487574.1">
    <property type="nucleotide sequence ID" value="NZ_JAAZSQ010000016.1"/>
</dbReference>
<feature type="coiled-coil region" evidence="1">
    <location>
        <begin position="98"/>
        <end position="125"/>
    </location>
</feature>
<keyword evidence="3" id="KW-0812">Transmembrane</keyword>
<feature type="region of interest" description="Disordered" evidence="2">
    <location>
        <begin position="277"/>
        <end position="296"/>
    </location>
</feature>